<accession>A0A6N8SIU6</accession>
<sequence length="469" mass="53488">MKAPAYLIANEPALPERFAFLENLQTLLAKAYSNPKSGKLTQEHLLGARQRAVKRTFAAESLLRPEALEAIKNSIRLHCKWDTLDSDLQEITQKYQEESAAIKRDNVSYNKDLNIRIINKRISRSTLIQRAVSITKNHMNDLKSKEVINHIIDKFINSQRISGKNSAGTAQAIYFALSFDKKLREIGCSQEYTSWAVASALDSGSYSSFHALNYAEMDFLRDIYGKLDIKSPIFLLSRENHNHRLASCFERNRTGWDCEHDVYQCDVDYAAKAFEMSKEYGNNDYVRQSFMQTDAHKTNAALEYAFHGVDLNFVPDAFRNESLSDAMLSTMHGDEQRKNWESAARTASSLGREYLRRGYLEEARELADRSHSYLLNLLSEEDRKLAQGTYVLPVVQNNSPTAWAGWMALRARTDFEMLKHWGQEPKMNIWNLVADAAKLYAGSGAMSWSMSARKTANRVAEHYGSTTRI</sequence>
<dbReference type="RefSeq" id="WP_160860732.1">
    <property type="nucleotide sequence ID" value="NZ_WUMK01000007.1"/>
</dbReference>
<keyword evidence="2" id="KW-1185">Reference proteome</keyword>
<dbReference type="EMBL" id="WUMK01000007">
    <property type="protein sequence ID" value="MXN47196.1"/>
    <property type="molecule type" value="Genomic_DNA"/>
</dbReference>
<reference evidence="1 2" key="1">
    <citation type="submission" date="2019-12" db="EMBL/GenBank/DDBJ databases">
        <title>Shinella kummerowiae sp. nov., a symbiotic bacterium isolated from root nodules of the herbal legume Kummerowia stipulacea.</title>
        <authorList>
            <person name="Gao J."/>
        </authorList>
    </citation>
    <scope>NUCLEOTIDE SEQUENCE [LARGE SCALE GENOMIC DNA]</scope>
    <source>
        <strain evidence="1 2">CCBAU 25048</strain>
    </source>
</reference>
<gene>
    <name evidence="1" type="ORF">GR138_18525</name>
</gene>
<dbReference type="AlphaFoldDB" id="A0A6N8SIU6"/>
<name>A0A6N8SIU6_9HYPH</name>
<organism evidence="1 2">
    <name type="scientific">Shinella kummerowiae</name>
    <dbReference type="NCBI Taxonomy" id="417745"/>
    <lineage>
        <taxon>Bacteria</taxon>
        <taxon>Pseudomonadati</taxon>
        <taxon>Pseudomonadota</taxon>
        <taxon>Alphaproteobacteria</taxon>
        <taxon>Hyphomicrobiales</taxon>
        <taxon>Rhizobiaceae</taxon>
        <taxon>Shinella</taxon>
    </lineage>
</organism>
<evidence type="ECO:0000313" key="2">
    <source>
        <dbReference type="Proteomes" id="UP000435802"/>
    </source>
</evidence>
<comment type="caution">
    <text evidence="1">The sequence shown here is derived from an EMBL/GenBank/DDBJ whole genome shotgun (WGS) entry which is preliminary data.</text>
</comment>
<proteinExistence type="predicted"/>
<protein>
    <submittedName>
        <fullName evidence="1">Uncharacterized protein</fullName>
    </submittedName>
</protein>
<dbReference type="Proteomes" id="UP000435802">
    <property type="component" value="Unassembled WGS sequence"/>
</dbReference>
<evidence type="ECO:0000313" key="1">
    <source>
        <dbReference type="EMBL" id="MXN47196.1"/>
    </source>
</evidence>